<dbReference type="SUPFAM" id="SSF51735">
    <property type="entry name" value="NAD(P)-binding Rossmann-fold domains"/>
    <property type="match status" value="1"/>
</dbReference>
<sequence length="311" mass="33066">MSRICLIGGSGFIGLHIATRLAEQGHRLTVATRKAALPAFSVLPSVELASADVHDPARLAELIAGHDAVVSMVGILHGSRAQFEKAHVQLVEKIVAACKQTGVRRLVHISALGAAQDAPSDYQQTKALGELAVENSGLAWTILRPSVVFGQDDAFLNLFADLQKRLPVLPLAGAHCRMAPVWVEDVAGAVSACLARQETVGLRLDLAGPEIYTLAELAQLAGRLSGHPRPVIGLPNSLAMLQGALMECLPGPTLMSRDNVRSLQWDNVSDQPFPSALLGFEPTALSALAPDWLAGRDSNFIASCYREKAGR</sequence>
<proteinExistence type="predicted"/>
<evidence type="ECO:0000259" key="1">
    <source>
        <dbReference type="Pfam" id="PF13460"/>
    </source>
</evidence>
<comment type="caution">
    <text evidence="2">The sequence shown here is derived from an EMBL/GenBank/DDBJ whole genome shotgun (WGS) entry which is preliminary data.</text>
</comment>
<evidence type="ECO:0000313" key="2">
    <source>
        <dbReference type="EMBL" id="POA97099.1"/>
    </source>
</evidence>
<reference evidence="2 3" key="1">
    <citation type="submission" date="2018-01" db="EMBL/GenBank/DDBJ databases">
        <title>Genomic Sequence of Chromobacterium MWU13-2610 from wild cranberry bogs within the Cape Cod National Seashore.</title>
        <authorList>
            <person name="O'Hara-Hanley K."/>
            <person name="Soby S."/>
            <person name="Harrison A."/>
        </authorList>
    </citation>
    <scope>NUCLEOTIDE SEQUENCE [LARGE SCALE GENOMIC DNA]</scope>
    <source>
        <strain evidence="2 3">MWU13-2610</strain>
    </source>
</reference>
<dbReference type="CDD" id="cd05271">
    <property type="entry name" value="NDUFA9_like_SDR_a"/>
    <property type="match status" value="1"/>
</dbReference>
<dbReference type="Proteomes" id="UP000236416">
    <property type="component" value="Unassembled WGS sequence"/>
</dbReference>
<dbReference type="PANTHER" id="PTHR12126:SF11">
    <property type="entry name" value="NADH DEHYDROGENASE [UBIQUINONE] 1 ALPHA SUBCOMPLEX SUBUNIT 9, MITOCHONDRIAL"/>
    <property type="match status" value="1"/>
</dbReference>
<dbReference type="Pfam" id="PF13460">
    <property type="entry name" value="NAD_binding_10"/>
    <property type="match status" value="1"/>
</dbReference>
<dbReference type="AlphaFoldDB" id="A0A2K4MJD1"/>
<dbReference type="EMBL" id="PPTF01000078">
    <property type="protein sequence ID" value="POA97099.1"/>
    <property type="molecule type" value="Genomic_DNA"/>
</dbReference>
<name>A0A2K4MJD1_9NEIS</name>
<dbReference type="GO" id="GO:0044877">
    <property type="term" value="F:protein-containing complex binding"/>
    <property type="evidence" value="ECO:0007669"/>
    <property type="project" value="TreeGrafter"/>
</dbReference>
<dbReference type="RefSeq" id="WP_103321480.1">
    <property type="nucleotide sequence ID" value="NZ_PPTF01000078.1"/>
</dbReference>
<gene>
    <name evidence="2" type="ORF">C2134_18040</name>
</gene>
<evidence type="ECO:0000313" key="3">
    <source>
        <dbReference type="Proteomes" id="UP000236416"/>
    </source>
</evidence>
<dbReference type="Gene3D" id="3.40.50.720">
    <property type="entry name" value="NAD(P)-binding Rossmann-like Domain"/>
    <property type="match status" value="1"/>
</dbReference>
<dbReference type="PANTHER" id="PTHR12126">
    <property type="entry name" value="NADH-UBIQUINONE OXIDOREDUCTASE 39 KDA SUBUNIT-RELATED"/>
    <property type="match status" value="1"/>
</dbReference>
<dbReference type="InterPro" id="IPR051207">
    <property type="entry name" value="ComplexI_NDUFA9_subunit"/>
</dbReference>
<dbReference type="InterPro" id="IPR036291">
    <property type="entry name" value="NAD(P)-bd_dom_sf"/>
</dbReference>
<feature type="domain" description="NAD(P)-binding" evidence="1">
    <location>
        <begin position="8"/>
        <end position="147"/>
    </location>
</feature>
<protein>
    <submittedName>
        <fullName evidence="2">NAD-dependent dehydratase</fullName>
    </submittedName>
</protein>
<dbReference type="InterPro" id="IPR016040">
    <property type="entry name" value="NAD(P)-bd_dom"/>
</dbReference>
<accession>A0A2K4MJD1</accession>
<keyword evidence="3" id="KW-1185">Reference proteome</keyword>
<organism evidence="2 3">
    <name type="scientific">Chromobacterium sinusclupearum</name>
    <dbReference type="NCBI Taxonomy" id="2077146"/>
    <lineage>
        <taxon>Bacteria</taxon>
        <taxon>Pseudomonadati</taxon>
        <taxon>Pseudomonadota</taxon>
        <taxon>Betaproteobacteria</taxon>
        <taxon>Neisseriales</taxon>
        <taxon>Chromobacteriaceae</taxon>
        <taxon>Chromobacterium</taxon>
    </lineage>
</organism>